<dbReference type="AlphaFoldDB" id="A0A811LLN5"/>
<proteinExistence type="predicted"/>
<sequence length="103" mass="11092">MAGVTAQNVPLLNPDSDSDSDVDVEARLPTYAQTETGAGFKFMLGNNGQPRDGKEAVALSDVHIRIGFLRKVLGILSFQFVVTVILCGAVYLTPTVRGFVQHQ</sequence>
<dbReference type="Proteomes" id="UP000783686">
    <property type="component" value="Unassembled WGS sequence"/>
</dbReference>
<keyword evidence="2" id="KW-0812">Transmembrane</keyword>
<dbReference type="EMBL" id="CAJFDH010000006">
    <property type="protein sequence ID" value="CAD5229019.1"/>
    <property type="molecule type" value="Genomic_DNA"/>
</dbReference>
<evidence type="ECO:0000313" key="4">
    <source>
        <dbReference type="Proteomes" id="UP000614601"/>
    </source>
</evidence>
<dbReference type="EMBL" id="CAJFCW020000006">
    <property type="protein sequence ID" value="CAG9125528.1"/>
    <property type="molecule type" value="Genomic_DNA"/>
</dbReference>
<evidence type="ECO:0000256" key="1">
    <source>
        <dbReference type="SAM" id="MobiDB-lite"/>
    </source>
</evidence>
<evidence type="ECO:0000313" key="3">
    <source>
        <dbReference type="EMBL" id="CAD5229019.1"/>
    </source>
</evidence>
<protein>
    <submittedName>
        <fullName evidence="3">Uncharacterized protein</fullName>
    </submittedName>
</protein>
<dbReference type="Proteomes" id="UP000614601">
    <property type="component" value="Unassembled WGS sequence"/>
</dbReference>
<accession>A0A811LLN5</accession>
<gene>
    <name evidence="3" type="ORF">BOKJ2_LOCUS13078</name>
</gene>
<organism evidence="3 4">
    <name type="scientific">Bursaphelenchus okinawaensis</name>
    <dbReference type="NCBI Taxonomy" id="465554"/>
    <lineage>
        <taxon>Eukaryota</taxon>
        <taxon>Metazoa</taxon>
        <taxon>Ecdysozoa</taxon>
        <taxon>Nematoda</taxon>
        <taxon>Chromadorea</taxon>
        <taxon>Rhabditida</taxon>
        <taxon>Tylenchina</taxon>
        <taxon>Tylenchomorpha</taxon>
        <taxon>Aphelenchoidea</taxon>
        <taxon>Aphelenchoididae</taxon>
        <taxon>Bursaphelenchus</taxon>
    </lineage>
</organism>
<reference evidence="3" key="1">
    <citation type="submission" date="2020-09" db="EMBL/GenBank/DDBJ databases">
        <authorList>
            <person name="Kikuchi T."/>
        </authorList>
    </citation>
    <scope>NUCLEOTIDE SEQUENCE</scope>
    <source>
        <strain evidence="3">SH1</strain>
    </source>
</reference>
<keyword evidence="2" id="KW-1133">Transmembrane helix</keyword>
<comment type="caution">
    <text evidence="3">The sequence shown here is derived from an EMBL/GenBank/DDBJ whole genome shotgun (WGS) entry which is preliminary data.</text>
</comment>
<feature type="region of interest" description="Disordered" evidence="1">
    <location>
        <begin position="1"/>
        <end position="21"/>
    </location>
</feature>
<feature type="compositionally biased region" description="Polar residues" evidence="1">
    <location>
        <begin position="1"/>
        <end position="10"/>
    </location>
</feature>
<keyword evidence="2" id="KW-0472">Membrane</keyword>
<name>A0A811LLN5_9BILA</name>
<feature type="transmembrane region" description="Helical" evidence="2">
    <location>
        <begin position="72"/>
        <end position="92"/>
    </location>
</feature>
<dbReference type="OrthoDB" id="7933078at2759"/>
<evidence type="ECO:0000256" key="2">
    <source>
        <dbReference type="SAM" id="Phobius"/>
    </source>
</evidence>
<keyword evidence="4" id="KW-1185">Reference proteome</keyword>